<proteinExistence type="predicted"/>
<dbReference type="CGD" id="CAL0000164728">
    <property type="gene designation" value="Cd36_24070"/>
</dbReference>
<dbReference type="RefSeq" id="XP_002418881.1">
    <property type="nucleotide sequence ID" value="XM_002418836.1"/>
</dbReference>
<accession>B9WCR4</accession>
<feature type="compositionally biased region" description="Acidic residues" evidence="1">
    <location>
        <begin position="128"/>
        <end position="141"/>
    </location>
</feature>
<dbReference type="AlphaFoldDB" id="B9WCR4"/>
<dbReference type="VEuPathDB" id="FungiDB:CD36_24070"/>
<dbReference type="InterPro" id="IPR013087">
    <property type="entry name" value="Znf_C2H2_type"/>
</dbReference>
<feature type="region of interest" description="Disordered" evidence="1">
    <location>
        <begin position="62"/>
        <end position="83"/>
    </location>
</feature>
<dbReference type="Proteomes" id="UP000002605">
    <property type="component" value="Chromosome 2"/>
</dbReference>
<protein>
    <recommendedName>
        <fullName evidence="2">C2H2-type domain-containing protein</fullName>
    </recommendedName>
</protein>
<evidence type="ECO:0000256" key="1">
    <source>
        <dbReference type="SAM" id="MobiDB-lite"/>
    </source>
</evidence>
<feature type="region of interest" description="Disordered" evidence="1">
    <location>
        <begin position="95"/>
        <end position="150"/>
    </location>
</feature>
<feature type="compositionally biased region" description="Pro residues" evidence="1">
    <location>
        <begin position="66"/>
        <end position="77"/>
    </location>
</feature>
<dbReference type="PROSITE" id="PS00028">
    <property type="entry name" value="ZINC_FINGER_C2H2_1"/>
    <property type="match status" value="1"/>
</dbReference>
<name>B9WCR4_CANDC</name>
<organism evidence="4 5">
    <name type="scientific">Candida dubliniensis (strain CD36 / ATCC MYA-646 / CBS 7987 / NCPF 3949 / NRRL Y-17841)</name>
    <name type="common">Yeast</name>
    <dbReference type="NCBI Taxonomy" id="573826"/>
    <lineage>
        <taxon>Eukaryota</taxon>
        <taxon>Fungi</taxon>
        <taxon>Dikarya</taxon>
        <taxon>Ascomycota</taxon>
        <taxon>Saccharomycotina</taxon>
        <taxon>Pichiomycetes</taxon>
        <taxon>Debaryomycetaceae</taxon>
        <taxon>Candida/Lodderomyces clade</taxon>
        <taxon>Candida</taxon>
    </lineage>
</organism>
<dbReference type="OrthoDB" id="4026141at2759"/>
<dbReference type="eggNOG" id="ENOG502RQKF">
    <property type="taxonomic scope" value="Eukaryota"/>
</dbReference>
<dbReference type="EMBL" id="FM992689">
    <property type="protein sequence ID" value="CAX44187.1"/>
    <property type="molecule type" value="Genomic_DNA"/>
</dbReference>
<gene>
    <name evidence="3" type="ordered locus">Cd36_24070</name>
    <name evidence="4" type="ORF">CD36_24070</name>
</gene>
<dbReference type="KEGG" id="cdu:CD36_24070"/>
<evidence type="ECO:0000313" key="3">
    <source>
        <dbReference type="CGD" id="CAL0000164728"/>
    </source>
</evidence>
<evidence type="ECO:0000259" key="2">
    <source>
        <dbReference type="PROSITE" id="PS00028"/>
    </source>
</evidence>
<dbReference type="GeneID" id="8046414"/>
<dbReference type="HOGENOM" id="CLU_1337346_0_0_1"/>
<reference evidence="4 5" key="1">
    <citation type="journal article" date="2009" name="Genome Res.">
        <title>Comparative genomics of the fungal pathogens Candida dubliniensis and Candida albicans.</title>
        <authorList>
            <person name="Jackson A.P."/>
            <person name="Gamble J.A."/>
            <person name="Yeomans T."/>
            <person name="Moran G.P."/>
            <person name="Saunders D."/>
            <person name="Harris D."/>
            <person name="Aslett M."/>
            <person name="Barrell J.F."/>
            <person name="Butler G."/>
            <person name="Citiulo F."/>
            <person name="Coleman D.C."/>
            <person name="de Groot P.W.J."/>
            <person name="Goodwin T.J."/>
            <person name="Quail M.A."/>
            <person name="McQuillan J."/>
            <person name="Munro C.A."/>
            <person name="Pain A."/>
            <person name="Poulter R.T."/>
            <person name="Rajandream M.A."/>
            <person name="Renauld H."/>
            <person name="Spiering M.J."/>
            <person name="Tivey A."/>
            <person name="Gow N.A.R."/>
            <person name="Barrell B."/>
            <person name="Sullivan D.J."/>
            <person name="Berriman M."/>
        </authorList>
    </citation>
    <scope>NUCLEOTIDE SEQUENCE [LARGE SCALE GENOMIC DNA]</scope>
    <source>
        <strain evidence="5">CD36 / ATCC MYA-646 / CBS 7987 / NCPF 3949 / NRRL Y-17841</strain>
    </source>
</reference>
<sequence length="209" mass="24077">MIDKPSVIRKRIRSEYKFANSFTPFLLEQQPHNSEQRLSSQLPKIPLQLGQSILEFIDSFPLAITTPPPPPPPPPPIETCQSGIDFGKNILVKPKSSARKKSKLKQQPHFTFLSRHRRPPHQKNDNNNDNDQDEDEDEDDNNYQIGSSSSIPSDVEEVQLVYNKSNTPKYLGQFINVYSDNRLKRQCKSCPAMYTDLKGFNRHYESKHL</sequence>
<evidence type="ECO:0000313" key="5">
    <source>
        <dbReference type="Proteomes" id="UP000002605"/>
    </source>
</evidence>
<feature type="domain" description="C2H2-type" evidence="2">
    <location>
        <begin position="187"/>
        <end position="208"/>
    </location>
</feature>
<feature type="compositionally biased region" description="Basic residues" evidence="1">
    <location>
        <begin position="96"/>
        <end position="106"/>
    </location>
</feature>
<keyword evidence="5" id="KW-1185">Reference proteome</keyword>
<evidence type="ECO:0000313" key="4">
    <source>
        <dbReference type="EMBL" id="CAX44187.1"/>
    </source>
</evidence>